<proteinExistence type="predicted"/>
<evidence type="ECO:0000313" key="2">
    <source>
        <dbReference type="EMBL" id="PFX18183.1"/>
    </source>
</evidence>
<dbReference type="EMBL" id="LSMT01000426">
    <property type="protein sequence ID" value="PFX18183.1"/>
    <property type="molecule type" value="Genomic_DNA"/>
</dbReference>
<comment type="caution">
    <text evidence="2">The sequence shown here is derived from an EMBL/GenBank/DDBJ whole genome shotgun (WGS) entry which is preliminary data.</text>
</comment>
<keyword evidence="1" id="KW-0472">Membrane</keyword>
<keyword evidence="1" id="KW-1133">Transmembrane helix</keyword>
<accession>A0A2B4RMZ2</accession>
<dbReference type="AlphaFoldDB" id="A0A2B4RMZ2"/>
<gene>
    <name evidence="2" type="ORF">AWC38_SpisGene17475</name>
</gene>
<feature type="transmembrane region" description="Helical" evidence="1">
    <location>
        <begin position="12"/>
        <end position="32"/>
    </location>
</feature>
<organism evidence="2 3">
    <name type="scientific">Stylophora pistillata</name>
    <name type="common">Smooth cauliflower coral</name>
    <dbReference type="NCBI Taxonomy" id="50429"/>
    <lineage>
        <taxon>Eukaryota</taxon>
        <taxon>Metazoa</taxon>
        <taxon>Cnidaria</taxon>
        <taxon>Anthozoa</taxon>
        <taxon>Hexacorallia</taxon>
        <taxon>Scleractinia</taxon>
        <taxon>Astrocoeniina</taxon>
        <taxon>Pocilloporidae</taxon>
        <taxon>Stylophora</taxon>
    </lineage>
</organism>
<keyword evidence="3" id="KW-1185">Reference proteome</keyword>
<evidence type="ECO:0000313" key="3">
    <source>
        <dbReference type="Proteomes" id="UP000225706"/>
    </source>
</evidence>
<sequence length="113" mass="13446">MRIFVKLRTPGLFFFYFLYPFTVCPVKRHVCLRSRMKWRPMRNLSFILLRGKQLLLVIFRPNSSLVEKLYVSFSLGRISAVVEQDKRPMEARSTRTVTLVGTFFWKDILKLPT</sequence>
<name>A0A2B4RMZ2_STYPI</name>
<evidence type="ECO:0000256" key="1">
    <source>
        <dbReference type="SAM" id="Phobius"/>
    </source>
</evidence>
<protein>
    <submittedName>
        <fullName evidence="2">Uncharacterized protein</fullName>
    </submittedName>
</protein>
<dbReference type="Proteomes" id="UP000225706">
    <property type="component" value="Unassembled WGS sequence"/>
</dbReference>
<reference evidence="3" key="1">
    <citation type="journal article" date="2017" name="bioRxiv">
        <title>Comparative analysis of the genomes of Stylophora pistillata and Acropora digitifera provides evidence for extensive differences between species of corals.</title>
        <authorList>
            <person name="Voolstra C.R."/>
            <person name="Li Y."/>
            <person name="Liew Y.J."/>
            <person name="Baumgarten S."/>
            <person name="Zoccola D."/>
            <person name="Flot J.-F."/>
            <person name="Tambutte S."/>
            <person name="Allemand D."/>
            <person name="Aranda M."/>
        </authorList>
    </citation>
    <scope>NUCLEOTIDE SEQUENCE [LARGE SCALE GENOMIC DNA]</scope>
</reference>
<keyword evidence="1" id="KW-0812">Transmembrane</keyword>